<evidence type="ECO:0000313" key="3">
    <source>
        <dbReference type="WBParaSite" id="Csp11.Scaffold629.g12357.t1"/>
    </source>
</evidence>
<keyword evidence="2" id="KW-1185">Reference proteome</keyword>
<feature type="transmembrane region" description="Helical" evidence="1">
    <location>
        <begin position="163"/>
        <end position="183"/>
    </location>
</feature>
<dbReference type="InterPro" id="IPR053220">
    <property type="entry name" value="Nematode_rcpt-like_serp_H"/>
</dbReference>
<dbReference type="STRING" id="1561998.A0A1I7TW19"/>
<name>A0A1I7TW19_9PELO</name>
<evidence type="ECO:0000313" key="2">
    <source>
        <dbReference type="Proteomes" id="UP000095282"/>
    </source>
</evidence>
<organism evidence="2 3">
    <name type="scientific">Caenorhabditis tropicalis</name>
    <dbReference type="NCBI Taxonomy" id="1561998"/>
    <lineage>
        <taxon>Eukaryota</taxon>
        <taxon>Metazoa</taxon>
        <taxon>Ecdysozoa</taxon>
        <taxon>Nematoda</taxon>
        <taxon>Chromadorea</taxon>
        <taxon>Rhabditida</taxon>
        <taxon>Rhabditina</taxon>
        <taxon>Rhabditomorpha</taxon>
        <taxon>Rhabditoidea</taxon>
        <taxon>Rhabditidae</taxon>
        <taxon>Peloderinae</taxon>
        <taxon>Caenorhabditis</taxon>
    </lineage>
</organism>
<dbReference type="PANTHER" id="PTHR22941:SF2">
    <property type="entry name" value="SERPENTINE RECEPTOR, CLASS H-RELATED"/>
    <property type="match status" value="1"/>
</dbReference>
<keyword evidence="1" id="KW-0812">Transmembrane</keyword>
<feature type="transmembrane region" description="Helical" evidence="1">
    <location>
        <begin position="266"/>
        <end position="292"/>
    </location>
</feature>
<feature type="transmembrane region" description="Helical" evidence="1">
    <location>
        <begin position="40"/>
        <end position="65"/>
    </location>
</feature>
<evidence type="ECO:0000256" key="1">
    <source>
        <dbReference type="SAM" id="Phobius"/>
    </source>
</evidence>
<feature type="transmembrane region" description="Helical" evidence="1">
    <location>
        <begin position="304"/>
        <end position="323"/>
    </location>
</feature>
<dbReference type="InterPro" id="IPR019422">
    <property type="entry name" value="7TM_GPCR_serpentine_rcpt_Srh"/>
</dbReference>
<dbReference type="AlphaFoldDB" id="A0A1I7TW19"/>
<sequence>MTLTIISYSPDMTSEALQEYFLKNYSSNCHSFSYLRSYEFFALSLHILSPFSAFLGVYGIVVIVMATPKSMESAKWFILHLHVTTFTIEIVLNLLLVPFIFLPSGAIYSTGILLQMGFPFKITHLVCHQSFTIYSIAIVMLFENRHSLVTSIKYRMTRRITKILYYTANYLIAIPIMLSPFIMETVDSDAEKLRILQRIPCPEKQFFDVKTQVITTNIEMAYTTEAVLVHYFSFTSLFFSLQSGYHLLKKPNFNISEKTRNLQKKFFFSLVIQLFTPFAVMVVPLFLFFITLKNGIIEQFLSSLIIITCSVHGLLSSTFLILLHKPYRDYTRNMTIGKVLRLPIEKTSTNTSFHRSRVISTM</sequence>
<dbReference type="eggNOG" id="ENOG502TFKX">
    <property type="taxonomic scope" value="Eukaryota"/>
</dbReference>
<reference evidence="3" key="1">
    <citation type="submission" date="2016-11" db="UniProtKB">
        <authorList>
            <consortium name="WormBaseParasite"/>
        </authorList>
    </citation>
    <scope>IDENTIFICATION</scope>
</reference>
<dbReference type="WBParaSite" id="Csp11.Scaffold629.g12357.t1">
    <property type="protein sequence ID" value="Csp11.Scaffold629.g12357.t1"/>
    <property type="gene ID" value="Csp11.Scaffold629.g12357"/>
</dbReference>
<dbReference type="Proteomes" id="UP000095282">
    <property type="component" value="Unplaced"/>
</dbReference>
<keyword evidence="1" id="KW-0472">Membrane</keyword>
<dbReference type="Pfam" id="PF10318">
    <property type="entry name" value="7TM_GPCR_Srh"/>
    <property type="match status" value="1"/>
</dbReference>
<dbReference type="PANTHER" id="PTHR22941">
    <property type="entry name" value="SERPENTINE RECEPTOR"/>
    <property type="match status" value="1"/>
</dbReference>
<accession>A0A1I7TW19</accession>
<feature type="transmembrane region" description="Helical" evidence="1">
    <location>
        <begin position="77"/>
        <end position="102"/>
    </location>
</feature>
<feature type="transmembrane region" description="Helical" evidence="1">
    <location>
        <begin position="228"/>
        <end position="245"/>
    </location>
</feature>
<keyword evidence="1" id="KW-1133">Transmembrane helix</keyword>
<protein>
    <submittedName>
        <fullName evidence="3">Serpentine Receptor, class H</fullName>
    </submittedName>
</protein>
<proteinExistence type="predicted"/>
<feature type="transmembrane region" description="Helical" evidence="1">
    <location>
        <begin position="122"/>
        <end position="142"/>
    </location>
</feature>